<dbReference type="PROSITE" id="PS50279">
    <property type="entry name" value="BPTI_KUNITZ_2"/>
    <property type="match status" value="2"/>
</dbReference>
<gene>
    <name evidence="3" type="ORF">niasHT_034470</name>
</gene>
<accession>A0ABD2HWT5</accession>
<dbReference type="PANTHER" id="PTHR46339:SF10">
    <property type="entry name" value="BPTI_KUNITZ INHIBITOR DOMAIN-CONTAINING PROTEIN"/>
    <property type="match status" value="1"/>
</dbReference>
<dbReference type="InterPro" id="IPR053014">
    <property type="entry name" value="Cuticle_assoc_divergent"/>
</dbReference>
<dbReference type="SMART" id="SM00131">
    <property type="entry name" value="KU"/>
    <property type="match status" value="2"/>
</dbReference>
<dbReference type="PROSITE" id="PS00280">
    <property type="entry name" value="BPTI_KUNITZ_1"/>
    <property type="match status" value="1"/>
</dbReference>
<dbReference type="InterPro" id="IPR020901">
    <property type="entry name" value="Prtase_inh_Kunz-CS"/>
</dbReference>
<dbReference type="SUPFAM" id="SSF57362">
    <property type="entry name" value="BPTI-like"/>
    <property type="match status" value="2"/>
</dbReference>
<protein>
    <recommendedName>
        <fullName evidence="2">BPTI/Kunitz inhibitor domain-containing protein</fullName>
    </recommendedName>
</protein>
<dbReference type="EMBL" id="JBICBT010001397">
    <property type="protein sequence ID" value="KAL3069240.1"/>
    <property type="molecule type" value="Genomic_DNA"/>
</dbReference>
<dbReference type="InterPro" id="IPR036880">
    <property type="entry name" value="Kunitz_BPTI_sf"/>
</dbReference>
<keyword evidence="1" id="KW-0732">Signal</keyword>
<feature type="domain" description="BPTI/Kunitz inhibitor" evidence="2">
    <location>
        <begin position="28"/>
        <end position="82"/>
    </location>
</feature>
<name>A0ABD2HWT5_9BILA</name>
<evidence type="ECO:0000313" key="4">
    <source>
        <dbReference type="Proteomes" id="UP001620626"/>
    </source>
</evidence>
<dbReference type="CDD" id="cd00109">
    <property type="entry name" value="Kunitz-type"/>
    <property type="match status" value="2"/>
</dbReference>
<comment type="caution">
    <text evidence="3">The sequence shown here is derived from an EMBL/GenBank/DDBJ whole genome shotgun (WGS) entry which is preliminary data.</text>
</comment>
<evidence type="ECO:0000256" key="1">
    <source>
        <dbReference type="SAM" id="SignalP"/>
    </source>
</evidence>
<dbReference type="PRINTS" id="PR00759">
    <property type="entry name" value="BASICPTASE"/>
</dbReference>
<feature type="domain" description="BPTI/Kunitz inhibitor" evidence="2">
    <location>
        <begin position="143"/>
        <end position="196"/>
    </location>
</feature>
<dbReference type="Gene3D" id="4.10.410.10">
    <property type="entry name" value="Pancreatic trypsin inhibitor Kunitz domain"/>
    <property type="match status" value="2"/>
</dbReference>
<feature type="chain" id="PRO_5044794487" description="BPTI/Kunitz inhibitor domain-containing protein" evidence="1">
    <location>
        <begin position="21"/>
        <end position="199"/>
    </location>
</feature>
<sequence>MKYMLHFTFLIITLFFYTQAEQQADEICAKSRDKGNNECSNPSRGRRFFFDTVTKRCQPFVYLGCEGNENRFENLAECKKNCADYQPKEKKGPMVLPVPKCNGGVRAAIDSVTNFVRCPENKCPEGYKCDGTKCCPETKEFVCKLENDSGKYVLAGKQSPHFFYKAEVNNCQVFTYFGALGNANNFENYKECMAYCKDV</sequence>
<dbReference type="PANTHER" id="PTHR46339">
    <property type="entry name" value="PROTEIN CBG15282-RELATED"/>
    <property type="match status" value="1"/>
</dbReference>
<evidence type="ECO:0000313" key="3">
    <source>
        <dbReference type="EMBL" id="KAL3069240.1"/>
    </source>
</evidence>
<feature type="signal peptide" evidence="1">
    <location>
        <begin position="1"/>
        <end position="20"/>
    </location>
</feature>
<dbReference type="InterPro" id="IPR002223">
    <property type="entry name" value="Kunitz_BPTI"/>
</dbReference>
<organism evidence="3 4">
    <name type="scientific">Heterodera trifolii</name>
    <dbReference type="NCBI Taxonomy" id="157864"/>
    <lineage>
        <taxon>Eukaryota</taxon>
        <taxon>Metazoa</taxon>
        <taxon>Ecdysozoa</taxon>
        <taxon>Nematoda</taxon>
        <taxon>Chromadorea</taxon>
        <taxon>Rhabditida</taxon>
        <taxon>Tylenchina</taxon>
        <taxon>Tylenchomorpha</taxon>
        <taxon>Tylenchoidea</taxon>
        <taxon>Heteroderidae</taxon>
        <taxon>Heteroderinae</taxon>
        <taxon>Heterodera</taxon>
    </lineage>
</organism>
<dbReference type="Pfam" id="PF00014">
    <property type="entry name" value="Kunitz_BPTI"/>
    <property type="match status" value="2"/>
</dbReference>
<dbReference type="AlphaFoldDB" id="A0ABD2HWT5"/>
<proteinExistence type="predicted"/>
<reference evidence="3 4" key="1">
    <citation type="submission" date="2024-10" db="EMBL/GenBank/DDBJ databases">
        <authorList>
            <person name="Kim D."/>
        </authorList>
    </citation>
    <scope>NUCLEOTIDE SEQUENCE [LARGE SCALE GENOMIC DNA]</scope>
    <source>
        <strain evidence="3">BH-2024</strain>
    </source>
</reference>
<dbReference type="Proteomes" id="UP001620626">
    <property type="component" value="Unassembled WGS sequence"/>
</dbReference>
<evidence type="ECO:0000259" key="2">
    <source>
        <dbReference type="PROSITE" id="PS50279"/>
    </source>
</evidence>
<keyword evidence="4" id="KW-1185">Reference proteome</keyword>